<accession>A8RRB4</accession>
<evidence type="ECO:0000313" key="1">
    <source>
        <dbReference type="EMBL" id="EDP16822.1"/>
    </source>
</evidence>
<gene>
    <name evidence="1" type="ORF">CLOBOL_02967</name>
</gene>
<comment type="caution">
    <text evidence="1">The sequence shown here is derived from an EMBL/GenBank/DDBJ whole genome shotgun (WGS) entry which is preliminary data.</text>
</comment>
<dbReference type="EMBL" id="ABCC02000027">
    <property type="protein sequence ID" value="EDP16822.1"/>
    <property type="molecule type" value="Genomic_DNA"/>
</dbReference>
<reference evidence="1 2" key="1">
    <citation type="submission" date="2007-08" db="EMBL/GenBank/DDBJ databases">
        <authorList>
            <person name="Fulton L."/>
            <person name="Clifton S."/>
            <person name="Fulton B."/>
            <person name="Xu J."/>
            <person name="Minx P."/>
            <person name="Pepin K.H."/>
            <person name="Johnson M."/>
            <person name="Thiruvilangam P."/>
            <person name="Bhonagiri V."/>
            <person name="Nash W.E."/>
            <person name="Mardis E.R."/>
            <person name="Wilson R.K."/>
        </authorList>
    </citation>
    <scope>NUCLEOTIDE SEQUENCE [LARGE SCALE GENOMIC DNA]</scope>
    <source>
        <strain evidence="2">ATCC BAA-613 / DSM 15670 / CCUG 46953 / JCM 12243 / WAL 16351</strain>
    </source>
</reference>
<evidence type="ECO:0000313" key="2">
    <source>
        <dbReference type="Proteomes" id="UP000005396"/>
    </source>
</evidence>
<sequence>MAEPSWFSCINYYNDIPEVTSMPGSWQYQPYLTTYDSFIFYNAIGEHPDYFYRPIAVAKQVVNGTNYRFMTIAEPEQSDLTPHFAIVEIYQPLEGRAYATKITPV</sequence>
<dbReference type="Proteomes" id="UP000005396">
    <property type="component" value="Unassembled WGS sequence"/>
</dbReference>
<name>A8RRB4_ENTBW</name>
<organism evidence="1 2">
    <name type="scientific">Enterocloster bolteae (strain ATCC BAA-613 / DSM 15670 / CCUG 46953 / JCM 12243 / WAL 16351)</name>
    <name type="common">Clostridium bolteae</name>
    <dbReference type="NCBI Taxonomy" id="411902"/>
    <lineage>
        <taxon>Bacteria</taxon>
        <taxon>Bacillati</taxon>
        <taxon>Bacillota</taxon>
        <taxon>Clostridia</taxon>
        <taxon>Lachnospirales</taxon>
        <taxon>Lachnospiraceae</taxon>
        <taxon>Enterocloster</taxon>
    </lineage>
</organism>
<reference evidence="1 2" key="2">
    <citation type="submission" date="2007-09" db="EMBL/GenBank/DDBJ databases">
        <title>Draft genome sequence of Clostridium bolteae (ATCC BAA-613).</title>
        <authorList>
            <person name="Sudarsanam P."/>
            <person name="Ley R."/>
            <person name="Guruge J."/>
            <person name="Turnbaugh P.J."/>
            <person name="Mahowald M."/>
            <person name="Liep D."/>
            <person name="Gordon J."/>
        </authorList>
    </citation>
    <scope>NUCLEOTIDE SEQUENCE [LARGE SCALE GENOMIC DNA]</scope>
    <source>
        <strain evidence="2">ATCC BAA-613 / DSM 15670 / CCUG 46953 / JCM 12243 / WAL 16351</strain>
    </source>
</reference>
<protein>
    <submittedName>
        <fullName evidence="1">Uncharacterized protein</fullName>
    </submittedName>
</protein>
<dbReference type="PaxDb" id="411902-CLOBOL_02967"/>
<dbReference type="eggNOG" id="ENOG50320B9">
    <property type="taxonomic scope" value="Bacteria"/>
</dbReference>
<dbReference type="HOGENOM" id="CLU_176177_0_0_9"/>
<proteinExistence type="predicted"/>
<dbReference type="AlphaFoldDB" id="A8RRB4"/>